<reference evidence="2" key="1">
    <citation type="submission" date="2020-10" db="EMBL/GenBank/DDBJ databases">
        <authorList>
            <person name="Gilroy R."/>
        </authorList>
    </citation>
    <scope>NUCLEOTIDE SEQUENCE</scope>
    <source>
        <strain evidence="2">CHK184-20233</strain>
    </source>
</reference>
<gene>
    <name evidence="2" type="ORF">IAB38_04540</name>
</gene>
<name>A0A9D1DUZ5_9FIRM</name>
<comment type="caution">
    <text evidence="2">The sequence shown here is derived from an EMBL/GenBank/DDBJ whole genome shotgun (WGS) entry which is preliminary data.</text>
</comment>
<dbReference type="Proteomes" id="UP000824232">
    <property type="component" value="Unassembled WGS sequence"/>
</dbReference>
<dbReference type="AlphaFoldDB" id="A0A9D1DUZ5"/>
<keyword evidence="1" id="KW-0812">Transmembrane</keyword>
<dbReference type="EMBL" id="DVHC01000045">
    <property type="protein sequence ID" value="HIR59299.1"/>
    <property type="molecule type" value="Genomic_DNA"/>
</dbReference>
<evidence type="ECO:0000313" key="3">
    <source>
        <dbReference type="Proteomes" id="UP000824232"/>
    </source>
</evidence>
<keyword evidence="1" id="KW-1133">Transmembrane helix</keyword>
<evidence type="ECO:0000313" key="2">
    <source>
        <dbReference type="EMBL" id="HIR59299.1"/>
    </source>
</evidence>
<evidence type="ECO:0000256" key="1">
    <source>
        <dbReference type="SAM" id="Phobius"/>
    </source>
</evidence>
<feature type="transmembrane region" description="Helical" evidence="1">
    <location>
        <begin position="6"/>
        <end position="27"/>
    </location>
</feature>
<sequence length="195" mass="21532">MKVNKVLAVILVVVLIIIMVGIIYICYNISDLKEDNGYDSNYNYTDNNGSNDSSSISDYIGDAKKDTFITLAQQASNEVRLNFVNGYYASPSNEECVAVSVNSTSIDSTSPFDSPISDNSYVIIYNNNGSYDYYIQMTDFDGNGFGVYEENDIDRDSVVKNNVNNDSKFQIISNGSTINLFSKDGNSTCKVVGVY</sequence>
<organism evidence="2 3">
    <name type="scientific">Candidatus Onthousia excrementipullorum</name>
    <dbReference type="NCBI Taxonomy" id="2840884"/>
    <lineage>
        <taxon>Bacteria</taxon>
        <taxon>Bacillati</taxon>
        <taxon>Bacillota</taxon>
        <taxon>Bacilli</taxon>
        <taxon>Candidatus Onthousia</taxon>
    </lineage>
</organism>
<keyword evidence="1" id="KW-0472">Membrane</keyword>
<reference evidence="2" key="2">
    <citation type="journal article" date="2021" name="PeerJ">
        <title>Extensive microbial diversity within the chicken gut microbiome revealed by metagenomics and culture.</title>
        <authorList>
            <person name="Gilroy R."/>
            <person name="Ravi A."/>
            <person name="Getino M."/>
            <person name="Pursley I."/>
            <person name="Horton D.L."/>
            <person name="Alikhan N.F."/>
            <person name="Baker D."/>
            <person name="Gharbi K."/>
            <person name="Hall N."/>
            <person name="Watson M."/>
            <person name="Adriaenssens E.M."/>
            <person name="Foster-Nyarko E."/>
            <person name="Jarju S."/>
            <person name="Secka A."/>
            <person name="Antonio M."/>
            <person name="Oren A."/>
            <person name="Chaudhuri R.R."/>
            <person name="La Ragione R."/>
            <person name="Hildebrand F."/>
            <person name="Pallen M.J."/>
        </authorList>
    </citation>
    <scope>NUCLEOTIDE SEQUENCE</scope>
    <source>
        <strain evidence="2">CHK184-20233</strain>
    </source>
</reference>
<accession>A0A9D1DUZ5</accession>
<proteinExistence type="predicted"/>
<protein>
    <submittedName>
        <fullName evidence="2">Uncharacterized protein</fullName>
    </submittedName>
</protein>